<dbReference type="PANTHER" id="PTHR36173">
    <property type="entry name" value="RIBONUCLEASE VAPC16-RELATED"/>
    <property type="match status" value="1"/>
</dbReference>
<gene>
    <name evidence="2" type="ORF">FYC62_14005</name>
</gene>
<dbReference type="Pfam" id="PF01850">
    <property type="entry name" value="PIN"/>
    <property type="match status" value="1"/>
</dbReference>
<evidence type="ECO:0000313" key="2">
    <source>
        <dbReference type="EMBL" id="QEK52646.1"/>
    </source>
</evidence>
<feature type="domain" description="PIN" evidence="1">
    <location>
        <begin position="12"/>
        <end position="116"/>
    </location>
</feature>
<dbReference type="KEGG" id="pej:FYC62_14005"/>
<dbReference type="InterPro" id="IPR029060">
    <property type="entry name" value="PIN-like_dom_sf"/>
</dbReference>
<dbReference type="SUPFAM" id="SSF88723">
    <property type="entry name" value="PIN domain-like"/>
    <property type="match status" value="1"/>
</dbReference>
<sequence length="122" mass="13974">MNIPFYGSYSGSEELSIKAKAIIEDTNQLKYISIASFWEISIKISLKKLELGVPSKELLIQAIKTGFEILPLTFEHTTGILDLELCHRDPFDRILISQAISENLKIITRDTQFEKYPISIIW</sequence>
<evidence type="ECO:0000259" key="1">
    <source>
        <dbReference type="Pfam" id="PF01850"/>
    </source>
</evidence>
<dbReference type="RefSeq" id="WP_149075386.1">
    <property type="nucleotide sequence ID" value="NZ_CP043329.1"/>
</dbReference>
<dbReference type="Proteomes" id="UP000323653">
    <property type="component" value="Chromosome"/>
</dbReference>
<accession>A0A5C0VJF5</accession>
<name>A0A5C0VJF5_9SPHI</name>
<dbReference type="CDD" id="cd09872">
    <property type="entry name" value="PIN_Sll0205-like"/>
    <property type="match status" value="1"/>
</dbReference>
<proteinExistence type="predicted"/>
<reference evidence="2 3" key="1">
    <citation type="submission" date="2019-08" db="EMBL/GenBank/DDBJ databases">
        <title>Pedobacter sp. nov., isolated from Han river, South Korea.</title>
        <authorList>
            <person name="Lee D.-H."/>
            <person name="Kim Y.-S."/>
            <person name="Hwang E.-M."/>
            <person name="Le Tran T.C."/>
            <person name="Cha C.-J."/>
        </authorList>
    </citation>
    <scope>NUCLEOTIDE SEQUENCE [LARGE SCALE GENOMIC DNA]</scope>
    <source>
        <strain evidence="2 3">CJ43</strain>
    </source>
</reference>
<dbReference type="InterPro" id="IPR052919">
    <property type="entry name" value="TA_system_RNase"/>
</dbReference>
<dbReference type="InterPro" id="IPR041705">
    <property type="entry name" value="PIN_Sll0205"/>
</dbReference>
<keyword evidence="3" id="KW-1185">Reference proteome</keyword>
<dbReference type="Gene3D" id="3.40.50.1010">
    <property type="entry name" value="5'-nuclease"/>
    <property type="match status" value="1"/>
</dbReference>
<organism evidence="2 3">
    <name type="scientific">Pedobacter aquae</name>
    <dbReference type="NCBI Taxonomy" id="2605747"/>
    <lineage>
        <taxon>Bacteria</taxon>
        <taxon>Pseudomonadati</taxon>
        <taxon>Bacteroidota</taxon>
        <taxon>Sphingobacteriia</taxon>
        <taxon>Sphingobacteriales</taxon>
        <taxon>Sphingobacteriaceae</taxon>
        <taxon>Pedobacter</taxon>
    </lineage>
</organism>
<dbReference type="PANTHER" id="PTHR36173:SF2">
    <property type="entry name" value="RIBONUCLEASE VAPC16"/>
    <property type="match status" value="1"/>
</dbReference>
<dbReference type="InterPro" id="IPR002716">
    <property type="entry name" value="PIN_dom"/>
</dbReference>
<dbReference type="EMBL" id="CP043329">
    <property type="protein sequence ID" value="QEK52646.1"/>
    <property type="molecule type" value="Genomic_DNA"/>
</dbReference>
<evidence type="ECO:0000313" key="3">
    <source>
        <dbReference type="Proteomes" id="UP000323653"/>
    </source>
</evidence>
<protein>
    <submittedName>
        <fullName evidence="2">Type II toxin-antitoxin system VapC family toxin</fullName>
    </submittedName>
</protein>
<dbReference type="AlphaFoldDB" id="A0A5C0VJF5"/>